<evidence type="ECO:0000256" key="3">
    <source>
        <dbReference type="SAM" id="MobiDB-lite"/>
    </source>
</evidence>
<dbReference type="GO" id="GO:0009055">
    <property type="term" value="F:electron transfer activity"/>
    <property type="evidence" value="ECO:0007669"/>
    <property type="project" value="InterPro"/>
</dbReference>
<dbReference type="GO" id="GO:0033539">
    <property type="term" value="P:fatty acid beta-oxidation using acyl-CoA dehydrogenase"/>
    <property type="evidence" value="ECO:0007669"/>
    <property type="project" value="TreeGrafter"/>
</dbReference>
<dbReference type="Gene3D" id="3.40.50.1220">
    <property type="entry name" value="TPP-binding domain"/>
    <property type="match status" value="1"/>
</dbReference>
<comment type="similarity">
    <text evidence="1">Belongs to the ETF alpha-subunit/FixB family.</text>
</comment>
<dbReference type="InterPro" id="IPR001308">
    <property type="entry name" value="ETF_a/FixB"/>
</dbReference>
<proteinExistence type="inferred from homology"/>
<feature type="compositionally biased region" description="Basic and acidic residues" evidence="3">
    <location>
        <begin position="40"/>
        <end position="50"/>
    </location>
</feature>
<comment type="caution">
    <text evidence="5">The sequence shown here is derived from an EMBL/GenBank/DDBJ whole genome shotgun (WGS) entry which is preliminary data.</text>
</comment>
<dbReference type="InterPro" id="IPR029035">
    <property type="entry name" value="DHS-like_NAD/FAD-binding_dom"/>
</dbReference>
<dbReference type="Pfam" id="PF00766">
    <property type="entry name" value="ETF_alpha"/>
    <property type="match status" value="1"/>
</dbReference>
<dbReference type="PANTHER" id="PTHR43153:SF1">
    <property type="entry name" value="ELECTRON TRANSFER FLAVOPROTEIN SUBUNIT ALPHA, MITOCHONDRIAL"/>
    <property type="match status" value="1"/>
</dbReference>
<dbReference type="PANTHER" id="PTHR43153">
    <property type="entry name" value="ELECTRON TRANSFER FLAVOPROTEIN ALPHA"/>
    <property type="match status" value="1"/>
</dbReference>
<evidence type="ECO:0000256" key="1">
    <source>
        <dbReference type="ARBA" id="ARBA00005817"/>
    </source>
</evidence>
<dbReference type="SUPFAM" id="SSF52467">
    <property type="entry name" value="DHS-like NAD/FAD-binding domain"/>
    <property type="match status" value="1"/>
</dbReference>
<sequence length="406" mass="42106">MTARRRDPRAERTARIVQTEPRRRLVLDPDAIAASSGGRPRRDPRARRADATLQTAPRLRLDWTGKGTGAAVSMSAPGRGQRAAPAAPPLRVIENPACLIFAALDRPDGALSAHDRQLLAAARLLADAVDGAVVAVAPDGADDWGALGADRVIPLPAAWAAEYAPERRAAALVAAIARWSPLHVLFPESPEGGDLARRVAAACGERLFAGVESLSASRVARRAGGGATELSCAPSRFLSIAADAVAPLGAVRHEARRLDPPETSPDAPKLREARRLPVDPDGVGLGEADFILSAGNGVTDWVVFADLGRALGATRAGSRVVCDAGHLPRDRQVGASGTVVSARCYLAFGIAGAPQHLQGVGGVERVVAVNTDLHAAMIKRADLAIIADAQAVMPALLRLAGEGGHG</sequence>
<dbReference type="InterPro" id="IPR014731">
    <property type="entry name" value="ETF_asu_C"/>
</dbReference>
<accession>A0A418VRS6</accession>
<keyword evidence="6" id="KW-1185">Reference proteome</keyword>
<dbReference type="InterPro" id="IPR014729">
    <property type="entry name" value="Rossmann-like_a/b/a_fold"/>
</dbReference>
<dbReference type="GO" id="GO:0050660">
    <property type="term" value="F:flavin adenine dinucleotide binding"/>
    <property type="evidence" value="ECO:0007669"/>
    <property type="project" value="InterPro"/>
</dbReference>
<dbReference type="Pfam" id="PF01012">
    <property type="entry name" value="ETF"/>
    <property type="match status" value="1"/>
</dbReference>
<evidence type="ECO:0000313" key="6">
    <source>
        <dbReference type="Proteomes" id="UP000283458"/>
    </source>
</evidence>
<dbReference type="EMBL" id="QYUL01000003">
    <property type="protein sequence ID" value="RJF79185.1"/>
    <property type="molecule type" value="Genomic_DNA"/>
</dbReference>
<gene>
    <name evidence="5" type="ORF">D3877_20385</name>
</gene>
<feature type="domain" description="Electron transfer flavoprotein alpha/beta-subunit N-terminal" evidence="4">
    <location>
        <begin position="100"/>
        <end position="280"/>
    </location>
</feature>
<dbReference type="SMART" id="SM00893">
    <property type="entry name" value="ETF"/>
    <property type="match status" value="1"/>
</dbReference>
<dbReference type="RefSeq" id="WP_119832642.1">
    <property type="nucleotide sequence ID" value="NZ_QYUL01000003.1"/>
</dbReference>
<keyword evidence="2" id="KW-0249">Electron transport</keyword>
<organism evidence="5 6">
    <name type="scientific">Azospirillum cavernae</name>
    <dbReference type="NCBI Taxonomy" id="2320860"/>
    <lineage>
        <taxon>Bacteria</taxon>
        <taxon>Pseudomonadati</taxon>
        <taxon>Pseudomonadota</taxon>
        <taxon>Alphaproteobacteria</taxon>
        <taxon>Rhodospirillales</taxon>
        <taxon>Azospirillaceae</taxon>
        <taxon>Azospirillum</taxon>
    </lineage>
</organism>
<evidence type="ECO:0000259" key="4">
    <source>
        <dbReference type="SMART" id="SM00893"/>
    </source>
</evidence>
<evidence type="ECO:0000256" key="2">
    <source>
        <dbReference type="ARBA" id="ARBA00022982"/>
    </source>
</evidence>
<evidence type="ECO:0000313" key="5">
    <source>
        <dbReference type="EMBL" id="RJF79185.1"/>
    </source>
</evidence>
<reference evidence="5 6" key="1">
    <citation type="submission" date="2018-09" db="EMBL/GenBank/DDBJ databases">
        <authorList>
            <person name="Zhu H."/>
        </authorList>
    </citation>
    <scope>NUCLEOTIDE SEQUENCE [LARGE SCALE GENOMIC DNA]</scope>
    <source>
        <strain evidence="5 6">K2W22B-5</strain>
    </source>
</reference>
<keyword evidence="2" id="KW-0813">Transport</keyword>
<protein>
    <submittedName>
        <fullName evidence="5">Electron transfer flavoprotein subunit alpha/FixB family protein</fullName>
    </submittedName>
</protein>
<dbReference type="OrthoDB" id="8584059at2"/>
<name>A0A418VRS6_9PROT</name>
<dbReference type="Gene3D" id="3.40.50.620">
    <property type="entry name" value="HUPs"/>
    <property type="match status" value="1"/>
</dbReference>
<dbReference type="Proteomes" id="UP000283458">
    <property type="component" value="Unassembled WGS sequence"/>
</dbReference>
<dbReference type="AlphaFoldDB" id="A0A418VRS6"/>
<dbReference type="SUPFAM" id="SSF52402">
    <property type="entry name" value="Adenine nucleotide alpha hydrolases-like"/>
    <property type="match status" value="1"/>
</dbReference>
<dbReference type="InterPro" id="IPR014730">
    <property type="entry name" value="ETF_a/b_N"/>
</dbReference>
<feature type="region of interest" description="Disordered" evidence="3">
    <location>
        <begin position="21"/>
        <end position="52"/>
    </location>
</feature>